<dbReference type="PANTHER" id="PTHR43874">
    <property type="entry name" value="TWO-COMPONENT RESPONSE REGULATOR"/>
    <property type="match status" value="1"/>
</dbReference>
<dbReference type="Proteomes" id="UP001372338">
    <property type="component" value="Unassembled WGS sequence"/>
</dbReference>
<comment type="caution">
    <text evidence="9">The sequence shown here is derived from an EMBL/GenBank/DDBJ whole genome shotgun (WGS) entry which is preliminary data.</text>
</comment>
<comment type="subcellular location">
    <subcellularLocation>
        <location evidence="1">Nucleus</location>
    </subcellularLocation>
</comment>
<dbReference type="FunFam" id="1.10.10.60:FF:000007">
    <property type="entry name" value="Two-component response regulator"/>
    <property type="match status" value="1"/>
</dbReference>
<dbReference type="GO" id="GO:0009736">
    <property type="term" value="P:cytokinin-activated signaling pathway"/>
    <property type="evidence" value="ECO:0007669"/>
    <property type="project" value="InterPro"/>
</dbReference>
<dbReference type="InterPro" id="IPR045279">
    <property type="entry name" value="ARR-like"/>
</dbReference>
<keyword evidence="3" id="KW-0805">Transcription regulation</keyword>
<keyword evidence="4" id="KW-0804">Transcription</keyword>
<evidence type="ECO:0000259" key="8">
    <source>
        <dbReference type="PROSITE" id="PS50110"/>
    </source>
</evidence>
<dbReference type="GO" id="GO:0003677">
    <property type="term" value="F:DNA binding"/>
    <property type="evidence" value="ECO:0007669"/>
    <property type="project" value="InterPro"/>
</dbReference>
<evidence type="ECO:0000313" key="10">
    <source>
        <dbReference type="Proteomes" id="UP001372338"/>
    </source>
</evidence>
<dbReference type="PROSITE" id="PS50110">
    <property type="entry name" value="RESPONSE_REGULATORY"/>
    <property type="match status" value="1"/>
</dbReference>
<dbReference type="InterPro" id="IPR009057">
    <property type="entry name" value="Homeodomain-like_sf"/>
</dbReference>
<dbReference type="SUPFAM" id="SSF46689">
    <property type="entry name" value="Homeodomain-like"/>
    <property type="match status" value="1"/>
</dbReference>
<feature type="domain" description="Response regulatory" evidence="8">
    <location>
        <begin position="33"/>
        <end position="148"/>
    </location>
</feature>
<feature type="modified residue" description="4-aspartylphosphate" evidence="6">
    <location>
        <position position="84"/>
    </location>
</feature>
<protein>
    <recommendedName>
        <fullName evidence="8">Response regulatory domain-containing protein</fullName>
    </recommendedName>
</protein>
<keyword evidence="10" id="KW-1185">Reference proteome</keyword>
<dbReference type="Gene3D" id="3.40.50.2300">
    <property type="match status" value="1"/>
</dbReference>
<proteinExistence type="predicted"/>
<evidence type="ECO:0000256" key="4">
    <source>
        <dbReference type="ARBA" id="ARBA00023163"/>
    </source>
</evidence>
<evidence type="ECO:0000256" key="2">
    <source>
        <dbReference type="ARBA" id="ARBA00023012"/>
    </source>
</evidence>
<dbReference type="EMBL" id="JAYWIO010000003">
    <property type="protein sequence ID" value="KAK7274148.1"/>
    <property type="molecule type" value="Genomic_DNA"/>
</dbReference>
<dbReference type="Pfam" id="PF00072">
    <property type="entry name" value="Response_reg"/>
    <property type="match status" value="1"/>
</dbReference>
<dbReference type="AlphaFoldDB" id="A0AAN9IB06"/>
<feature type="compositionally biased region" description="Polar residues" evidence="7">
    <location>
        <begin position="11"/>
        <end position="22"/>
    </location>
</feature>
<keyword evidence="6" id="KW-0597">Phosphoprotein</keyword>
<name>A0AAN9IB06_CROPI</name>
<evidence type="ECO:0000256" key="1">
    <source>
        <dbReference type="ARBA" id="ARBA00004123"/>
    </source>
</evidence>
<dbReference type="InterPro" id="IPR001005">
    <property type="entry name" value="SANT/Myb"/>
</dbReference>
<evidence type="ECO:0000256" key="5">
    <source>
        <dbReference type="ARBA" id="ARBA00023242"/>
    </source>
</evidence>
<dbReference type="GO" id="GO:0005634">
    <property type="term" value="C:nucleus"/>
    <property type="evidence" value="ECO:0007669"/>
    <property type="project" value="UniProtKB-SubCell"/>
</dbReference>
<dbReference type="InterPro" id="IPR006447">
    <property type="entry name" value="Myb_dom_plants"/>
</dbReference>
<feature type="region of interest" description="Disordered" evidence="7">
    <location>
        <begin position="1"/>
        <end position="25"/>
    </location>
</feature>
<keyword evidence="2" id="KW-0902">Two-component regulatory system</keyword>
<evidence type="ECO:0000256" key="3">
    <source>
        <dbReference type="ARBA" id="ARBA00023015"/>
    </source>
</evidence>
<evidence type="ECO:0000256" key="6">
    <source>
        <dbReference type="PROSITE-ProRule" id="PRU00169"/>
    </source>
</evidence>
<dbReference type="Pfam" id="PF00249">
    <property type="entry name" value="Myb_DNA-binding"/>
    <property type="match status" value="1"/>
</dbReference>
<accession>A0AAN9IB06</accession>
<dbReference type="PANTHER" id="PTHR43874:SF123">
    <property type="entry name" value="TWO-COMPONENT RESPONSE REGULATOR ARR14"/>
    <property type="match status" value="1"/>
</dbReference>
<sequence length="463" mass="51292">MSSPFHKVPQLPSSSTPATTDTVDPDQFPEGLRILIVDDDVATLKVLERMSLQCNYQVTTCGGPTAALDLLREKKDSFDVVLSDVHMPGMDGYKFLEIVKHEMDLPFVMMSADCTTSAMTKGLSLGARHYFIKPVLPQDLRNIWQFAVKKGAKVKEQKKRSGSEEDDDVEILNMDDLTTMKKPRVMWTLELHNHFVSAVQQLGMDRAVPNRILQIMNVPGLTRENIASHLQKFRMYLRRFNPDTRKPKDMSITVPGTRKSRLGTLGVFDMQVLAPETLAAIQADLIGQQQQQVKVTGADSVGYGAQLPSNPIGSVGPYSRFGMAGVQNNNMPMDMWNQQRQQQRRHQQQLLQQQQQAMVHNQSCPINVQSSFLGAHSLSPSSFNMVNNPPPAATIQQVQNSTMAFGNGRPMPGLMPYNSQIQYGTGSGLGDLGFVNASTNGSTWMEEPNSVNGSGVSHNVFQI</sequence>
<dbReference type="NCBIfam" id="TIGR01557">
    <property type="entry name" value="myb_SHAQKYF"/>
    <property type="match status" value="1"/>
</dbReference>
<dbReference type="SUPFAM" id="SSF52172">
    <property type="entry name" value="CheY-like"/>
    <property type="match status" value="1"/>
</dbReference>
<dbReference type="GO" id="GO:0000160">
    <property type="term" value="P:phosphorelay signal transduction system"/>
    <property type="evidence" value="ECO:0007669"/>
    <property type="project" value="UniProtKB-KW"/>
</dbReference>
<organism evidence="9 10">
    <name type="scientific">Crotalaria pallida</name>
    <name type="common">Smooth rattlebox</name>
    <name type="synonym">Crotalaria striata</name>
    <dbReference type="NCBI Taxonomy" id="3830"/>
    <lineage>
        <taxon>Eukaryota</taxon>
        <taxon>Viridiplantae</taxon>
        <taxon>Streptophyta</taxon>
        <taxon>Embryophyta</taxon>
        <taxon>Tracheophyta</taxon>
        <taxon>Spermatophyta</taxon>
        <taxon>Magnoliopsida</taxon>
        <taxon>eudicotyledons</taxon>
        <taxon>Gunneridae</taxon>
        <taxon>Pentapetalae</taxon>
        <taxon>rosids</taxon>
        <taxon>fabids</taxon>
        <taxon>Fabales</taxon>
        <taxon>Fabaceae</taxon>
        <taxon>Papilionoideae</taxon>
        <taxon>50 kb inversion clade</taxon>
        <taxon>genistoids sensu lato</taxon>
        <taxon>core genistoids</taxon>
        <taxon>Crotalarieae</taxon>
        <taxon>Crotalaria</taxon>
    </lineage>
</organism>
<dbReference type="Gene3D" id="1.10.10.60">
    <property type="entry name" value="Homeodomain-like"/>
    <property type="match status" value="1"/>
</dbReference>
<evidence type="ECO:0000313" key="9">
    <source>
        <dbReference type="EMBL" id="KAK7274148.1"/>
    </source>
</evidence>
<dbReference type="InterPro" id="IPR001789">
    <property type="entry name" value="Sig_transdc_resp-reg_receiver"/>
</dbReference>
<reference evidence="9 10" key="1">
    <citation type="submission" date="2024-01" db="EMBL/GenBank/DDBJ databases">
        <title>The genomes of 5 underutilized Papilionoideae crops provide insights into root nodulation and disease resistanc.</title>
        <authorList>
            <person name="Yuan L."/>
        </authorList>
    </citation>
    <scope>NUCLEOTIDE SEQUENCE [LARGE SCALE GENOMIC DNA]</scope>
    <source>
        <strain evidence="9">ZHUSHIDOU_FW_LH</strain>
        <tissue evidence="9">Leaf</tissue>
    </source>
</reference>
<dbReference type="InterPro" id="IPR011006">
    <property type="entry name" value="CheY-like_superfamily"/>
</dbReference>
<dbReference type="SMART" id="SM00448">
    <property type="entry name" value="REC"/>
    <property type="match status" value="1"/>
</dbReference>
<keyword evidence="5" id="KW-0539">Nucleus</keyword>
<gene>
    <name evidence="9" type="ORF">RIF29_15225</name>
</gene>
<evidence type="ECO:0000256" key="7">
    <source>
        <dbReference type="SAM" id="MobiDB-lite"/>
    </source>
</evidence>
<dbReference type="CDD" id="cd17584">
    <property type="entry name" value="REC_typeB_ARR-like"/>
    <property type="match status" value="1"/>
</dbReference>